<evidence type="ECO:0000313" key="18">
    <source>
        <dbReference type="EMBL" id="RZC67376.1"/>
    </source>
</evidence>
<keyword evidence="8" id="KW-0445">Lipid transport</keyword>
<gene>
    <name evidence="18" type="ORF">C5167_011071</name>
</gene>
<evidence type="ECO:0000256" key="2">
    <source>
        <dbReference type="ARBA" id="ARBA00005585"/>
    </source>
</evidence>
<keyword evidence="10 15" id="KW-0472">Membrane</keyword>
<dbReference type="PANTHER" id="PTHR45727">
    <property type="entry name" value="NPC INTRACELLULAR CHOLESTEROL TRANSPORTER 1"/>
    <property type="match status" value="1"/>
</dbReference>
<keyword evidence="4" id="KW-0153">Cholesterol metabolism</keyword>
<feature type="transmembrane region" description="Helical" evidence="15">
    <location>
        <begin position="665"/>
        <end position="687"/>
    </location>
</feature>
<dbReference type="Gene3D" id="1.20.1640.10">
    <property type="entry name" value="Multidrug efflux transporter AcrB transmembrane domain"/>
    <property type="match status" value="2"/>
</dbReference>
<dbReference type="PANTHER" id="PTHR45727:SF2">
    <property type="entry name" value="NPC INTRACELLULAR CHOLESTEROL TRANSPORTER 1"/>
    <property type="match status" value="1"/>
</dbReference>
<dbReference type="InterPro" id="IPR032190">
    <property type="entry name" value="NPC1_N"/>
</dbReference>
<dbReference type="InterPro" id="IPR053958">
    <property type="entry name" value="HMGCR/SNAP/NPC1-like_SSD"/>
</dbReference>
<evidence type="ECO:0000256" key="5">
    <source>
        <dbReference type="ARBA" id="ARBA00022692"/>
    </source>
</evidence>
<feature type="transmembrane region" description="Helical" evidence="15">
    <location>
        <begin position="880"/>
        <end position="903"/>
    </location>
</feature>
<feature type="transmembrane region" description="Helical" evidence="15">
    <location>
        <begin position="1288"/>
        <end position="1311"/>
    </location>
</feature>
<evidence type="ECO:0000256" key="4">
    <source>
        <dbReference type="ARBA" id="ARBA00022548"/>
    </source>
</evidence>
<dbReference type="InterPro" id="IPR000731">
    <property type="entry name" value="SSD"/>
</dbReference>
<evidence type="ECO:0000256" key="12">
    <source>
        <dbReference type="ARBA" id="ARBA00023166"/>
    </source>
</evidence>
<accession>A0A4Y7K3H2</accession>
<feature type="transmembrane region" description="Helical" evidence="15">
    <location>
        <begin position="1212"/>
        <end position="1230"/>
    </location>
</feature>
<evidence type="ECO:0000256" key="6">
    <source>
        <dbReference type="ARBA" id="ARBA00022729"/>
    </source>
</evidence>
<keyword evidence="7 15" id="KW-1133">Transmembrane helix</keyword>
<evidence type="ECO:0000259" key="17">
    <source>
        <dbReference type="PROSITE" id="PS50156"/>
    </source>
</evidence>
<evidence type="ECO:0000256" key="14">
    <source>
        <dbReference type="ARBA" id="ARBA00023221"/>
    </source>
</evidence>
<keyword evidence="12" id="KW-1207">Sterol metabolism</keyword>
<feature type="transmembrane region" description="Helical" evidence="15">
    <location>
        <begin position="699"/>
        <end position="719"/>
    </location>
</feature>
<dbReference type="InterPro" id="IPR053956">
    <property type="entry name" value="NPC1_MLD"/>
</dbReference>
<dbReference type="Gramene" id="RZC67376">
    <property type="protein sequence ID" value="RZC67376"/>
    <property type="gene ID" value="C5167_011071"/>
</dbReference>
<feature type="chain" id="PRO_5021316202" description="SSD domain-containing protein" evidence="16">
    <location>
        <begin position="29"/>
        <end position="1331"/>
    </location>
</feature>
<feature type="transmembrane region" description="Helical" evidence="15">
    <location>
        <begin position="290"/>
        <end position="309"/>
    </location>
</feature>
<dbReference type="InterPro" id="IPR004765">
    <property type="entry name" value="NPC1-like"/>
</dbReference>
<keyword evidence="3" id="KW-0813">Transport</keyword>
<reference evidence="18 19" key="1">
    <citation type="journal article" date="2018" name="Science">
        <title>The opium poppy genome and morphinan production.</title>
        <authorList>
            <person name="Guo L."/>
            <person name="Winzer T."/>
            <person name="Yang X."/>
            <person name="Li Y."/>
            <person name="Ning Z."/>
            <person name="He Z."/>
            <person name="Teodor R."/>
            <person name="Lu Y."/>
            <person name="Bowser T.A."/>
            <person name="Graham I.A."/>
            <person name="Ye K."/>
        </authorList>
    </citation>
    <scope>NUCLEOTIDE SEQUENCE [LARGE SCALE GENOMIC DNA]</scope>
    <source>
        <strain evidence="19">cv. HN1</strain>
        <tissue evidence="18">Leaves</tissue>
    </source>
</reference>
<keyword evidence="14" id="KW-0753">Steroid metabolism</keyword>
<dbReference type="Pfam" id="PF22314">
    <property type="entry name" value="NPC1_MLD"/>
    <property type="match status" value="1"/>
</dbReference>
<organism evidence="18 19">
    <name type="scientific">Papaver somniferum</name>
    <name type="common">Opium poppy</name>
    <dbReference type="NCBI Taxonomy" id="3469"/>
    <lineage>
        <taxon>Eukaryota</taxon>
        <taxon>Viridiplantae</taxon>
        <taxon>Streptophyta</taxon>
        <taxon>Embryophyta</taxon>
        <taxon>Tracheophyta</taxon>
        <taxon>Spermatophyta</taxon>
        <taxon>Magnoliopsida</taxon>
        <taxon>Ranunculales</taxon>
        <taxon>Papaveraceae</taxon>
        <taxon>Papaveroideae</taxon>
        <taxon>Papaver</taxon>
    </lineage>
</organism>
<dbReference type="FunFam" id="1.20.1640.10:FF:000029">
    <property type="entry name" value="Putative Patched sphingolipid transporter"/>
    <property type="match status" value="1"/>
</dbReference>
<evidence type="ECO:0000256" key="9">
    <source>
        <dbReference type="ARBA" id="ARBA00023098"/>
    </source>
</evidence>
<dbReference type="NCBIfam" id="TIGR00917">
    <property type="entry name" value="2A060601"/>
    <property type="match status" value="1"/>
</dbReference>
<evidence type="ECO:0000256" key="10">
    <source>
        <dbReference type="ARBA" id="ARBA00023136"/>
    </source>
</evidence>
<evidence type="ECO:0000256" key="8">
    <source>
        <dbReference type="ARBA" id="ARBA00023055"/>
    </source>
</evidence>
<proteinExistence type="inferred from homology"/>
<evidence type="ECO:0000256" key="11">
    <source>
        <dbReference type="ARBA" id="ARBA00023157"/>
    </source>
</evidence>
<evidence type="ECO:0000256" key="7">
    <source>
        <dbReference type="ARBA" id="ARBA00022989"/>
    </source>
</evidence>
<evidence type="ECO:0000256" key="16">
    <source>
        <dbReference type="SAM" id="SignalP"/>
    </source>
</evidence>
<comment type="similarity">
    <text evidence="2">Belongs to the patched family.</text>
</comment>
<feature type="transmembrane region" description="Helical" evidence="15">
    <location>
        <begin position="627"/>
        <end position="645"/>
    </location>
</feature>
<dbReference type="OMA" id="QVFPYTI"/>
<sequence length="1331" mass="146338">MNLSQRKMLGLFFLICSIPAMCISLVSSERSDSRLLLTSNDSSKEIHKEEYCAMYDICGERNGKVLNCPTGRPAVKPDELLSSKIQSLCPTLSGNVCCTERQFDTLRSQVQQAIPFVVSCPACLRNFLNLFCELSCSPNQSQFINVTSTAMVSSNLTVDGIDYYVTDAFGEELFNSCKEVKFGSMNTRAISFIGGNAQNFKDWFRFIGRKAEGTEPGSPYAINYGSTAPEASGMKPMNVTTYSCGDTSLGCSCGDCPASPSCSSSAPPSPHKKRSCSIRLGSLKVQCLDFSLAILYIVLVSTFFGWGLFHKKETKSAASRLKPLLNVMDEGVNNSINKQKNVVHPVQMPEEHPPVNKAVQLSVIQGYMCTFYRRYGRWVATNPTLVLCSSLGVVLLLCLGLLRFKVETRPEKLWVGPGSRAAEEKQFFDTHLAPFYRIEQLILATVPVSKNGKAPSIVTEENFQLLFEVQKKVDDIRANYSGSMVSLTDICMKPIGADCATQSVLQYYQMDSDKFDDYGGLDHAKYCFQQFSSVQNCLSAFQGPLDPSTALGGFSGKKYTEASAFVTTYPVVNKVDQAGGGNGKAVAWEKAFIRLVKEELLPMVQAKNLTLSFSSESSIEEELKRESTADVITILISYIVMFAYISMTLGDTPRLSSFFIASKVLLGLSGVVVVMLSVLGSIGFFSAIGVKSTLIIMEVIPFLVLAVGVDNMCILVHAVKRQPLDMPLEERISNALVEVGPSITLASISEVLAFAVGSFISMPACRVFSMFAGQGYELFAFKLPFYLSYYISKLHSSADTAQSVSFFVSPALAVLLDFLLQVTAFVALIVFDFRRAEAKRVDCFPCIKVYSSDDDSNQGTGPRQPGLLTRYMKEIHAPILSLWGVKIAVVAVFVGFALASIALCTRIERGLDQKVVLPRDSYLQGYFDNVTEYLRVGPPLYFVVKNYNYSSKSDQTNQLCSISQCNSNSLLNEISRASIVPESSFIAKPAASWLDDFLIWMSPEAFGCCRKFTNGTYCPPDDQRPCCDDPDGFCGLSAVCKDCTTCFRHLDLHNDRPTTAQFKEKLPWFLSSLPSADCSKGGHGAYTNSVYLNGYESGVIQASEFRTYHTPLNKQSDFVNSLRAAREFSSRVSKSLNIEMFPYAMFYIFFEQYLDIWRTALINIAIALAAVFVVCLIITGSVWGSAIILLVLAMIVVDLMGVMAILNIQLNAISVVNLVMAIGIAVEFCVHITHAFSVSNGDRAQRAKEALGTMGASVFSGITLTKLVGVIVLYFSKSEVFVVYYFQMYLALVLIGFLHGLVFLPVLLSICGPPLKYKIEKTPAEETSTSA</sequence>
<keyword evidence="19" id="KW-1185">Reference proteome</keyword>
<dbReference type="GO" id="GO:0005319">
    <property type="term" value="F:lipid transporter activity"/>
    <property type="evidence" value="ECO:0007669"/>
    <property type="project" value="InterPro"/>
</dbReference>
<comment type="subcellular location">
    <subcellularLocation>
        <location evidence="1">Endomembrane system</location>
        <topology evidence="1">Multi-pass membrane protein</topology>
    </subcellularLocation>
</comment>
<feature type="transmembrane region" description="Helical" evidence="15">
    <location>
        <begin position="1156"/>
        <end position="1179"/>
    </location>
</feature>
<evidence type="ECO:0000313" key="19">
    <source>
        <dbReference type="Proteomes" id="UP000316621"/>
    </source>
</evidence>
<dbReference type="GO" id="GO:0016020">
    <property type="term" value="C:membrane"/>
    <property type="evidence" value="ECO:0007669"/>
    <property type="project" value="InterPro"/>
</dbReference>
<dbReference type="GO" id="GO:0008203">
    <property type="term" value="P:cholesterol metabolic process"/>
    <property type="evidence" value="ECO:0007669"/>
    <property type="project" value="UniProtKB-KW"/>
</dbReference>
<dbReference type="EMBL" id="CM010720">
    <property type="protein sequence ID" value="RZC67376.1"/>
    <property type="molecule type" value="Genomic_DNA"/>
</dbReference>
<dbReference type="FunFam" id="1.20.1640.10:FF:000008">
    <property type="entry name" value="NPC intracellular cholesterol transporter 1"/>
    <property type="match status" value="1"/>
</dbReference>
<feature type="signal peptide" evidence="16">
    <location>
        <begin position="1"/>
        <end position="28"/>
    </location>
</feature>
<evidence type="ECO:0000256" key="3">
    <source>
        <dbReference type="ARBA" id="ARBA00022448"/>
    </source>
</evidence>
<keyword evidence="6 16" id="KW-0732">Signal</keyword>
<feature type="transmembrane region" description="Helical" evidence="15">
    <location>
        <begin position="1186"/>
        <end position="1206"/>
    </location>
</feature>
<feature type="transmembrane region" description="Helical" evidence="15">
    <location>
        <begin position="1251"/>
        <end position="1276"/>
    </location>
</feature>
<dbReference type="Pfam" id="PF12349">
    <property type="entry name" value="Sterol-sensing"/>
    <property type="match status" value="2"/>
</dbReference>
<keyword evidence="13" id="KW-0325">Glycoprotein</keyword>
<feature type="transmembrane region" description="Helical" evidence="15">
    <location>
        <begin position="807"/>
        <end position="831"/>
    </location>
</feature>
<keyword evidence="9" id="KW-0443">Lipid metabolism</keyword>
<keyword evidence="11" id="KW-1015">Disulfide bond</keyword>
<dbReference type="Proteomes" id="UP000316621">
    <property type="component" value="Chromosome 6"/>
</dbReference>
<dbReference type="PROSITE" id="PS50156">
    <property type="entry name" value="SSD"/>
    <property type="match status" value="1"/>
</dbReference>
<dbReference type="STRING" id="3469.A0A4Y7K3H2"/>
<feature type="transmembrane region" description="Helical" evidence="15">
    <location>
        <begin position="381"/>
        <end position="402"/>
    </location>
</feature>
<evidence type="ECO:0000256" key="1">
    <source>
        <dbReference type="ARBA" id="ARBA00004127"/>
    </source>
</evidence>
<feature type="domain" description="SSD" evidence="17">
    <location>
        <begin position="630"/>
        <end position="772"/>
    </location>
</feature>
<dbReference type="GO" id="GO:0015918">
    <property type="term" value="P:sterol transport"/>
    <property type="evidence" value="ECO:0007669"/>
    <property type="project" value="TreeGrafter"/>
</dbReference>
<evidence type="ECO:0000256" key="13">
    <source>
        <dbReference type="ARBA" id="ARBA00023180"/>
    </source>
</evidence>
<dbReference type="SUPFAM" id="SSF82866">
    <property type="entry name" value="Multidrug efflux transporter AcrB transmembrane domain"/>
    <property type="match status" value="2"/>
</dbReference>
<protein>
    <recommendedName>
        <fullName evidence="17">SSD domain-containing protein</fullName>
    </recommendedName>
</protein>
<dbReference type="GO" id="GO:0012505">
    <property type="term" value="C:endomembrane system"/>
    <property type="evidence" value="ECO:0007669"/>
    <property type="project" value="UniProtKB-SubCell"/>
</dbReference>
<keyword evidence="5 15" id="KW-0812">Transmembrane</keyword>
<name>A0A4Y7K3H2_PAPSO</name>
<evidence type="ECO:0000256" key="15">
    <source>
        <dbReference type="SAM" id="Phobius"/>
    </source>
</evidence>
<feature type="transmembrane region" description="Helical" evidence="15">
    <location>
        <begin position="767"/>
        <end position="787"/>
    </location>
</feature>
<dbReference type="GO" id="GO:0032934">
    <property type="term" value="F:sterol binding"/>
    <property type="evidence" value="ECO:0007669"/>
    <property type="project" value="TreeGrafter"/>
</dbReference>
<dbReference type="Pfam" id="PF16414">
    <property type="entry name" value="NPC1_N"/>
    <property type="match status" value="1"/>
</dbReference>